<organism evidence="1 2">
    <name type="scientific">Belliella calami</name>
    <dbReference type="NCBI Taxonomy" id="2923436"/>
    <lineage>
        <taxon>Bacteria</taxon>
        <taxon>Pseudomonadati</taxon>
        <taxon>Bacteroidota</taxon>
        <taxon>Cytophagia</taxon>
        <taxon>Cytophagales</taxon>
        <taxon>Cyclobacteriaceae</taxon>
        <taxon>Belliella</taxon>
    </lineage>
</organism>
<accession>A0ABS9UT56</accession>
<evidence type="ECO:0000313" key="1">
    <source>
        <dbReference type="EMBL" id="MCH7399428.1"/>
    </source>
</evidence>
<protein>
    <submittedName>
        <fullName evidence="1">Uncharacterized protein</fullName>
    </submittedName>
</protein>
<comment type="caution">
    <text evidence="1">The sequence shown here is derived from an EMBL/GenBank/DDBJ whole genome shotgun (WGS) entry which is preliminary data.</text>
</comment>
<dbReference type="PROSITE" id="PS51257">
    <property type="entry name" value="PROKAR_LIPOPROTEIN"/>
    <property type="match status" value="1"/>
</dbReference>
<gene>
    <name evidence="1" type="ORF">MM236_15605</name>
</gene>
<dbReference type="RefSeq" id="WP_241275925.1">
    <property type="nucleotide sequence ID" value="NZ_JAKZGS010000015.1"/>
</dbReference>
<evidence type="ECO:0000313" key="2">
    <source>
        <dbReference type="Proteomes" id="UP001165488"/>
    </source>
</evidence>
<sequence length="201" mass="23827">MKIYFFLLIGLLLTFSCGKKNQKYTEERERKYEEIESELYKLVKPVEEIEKVLILFGGFPQRADDIERGDSKNYNEEANWLINLFQNDLGDPESGIENYEAFSPYTSQTNNIENLLSLADLKIRFYTEPDTVWWKENRNNEPNELNAYQIEKLASQLKRRFQNASIEYIATENKGIRANGERHPHSWSIVDKEELLKWMKD</sequence>
<dbReference type="Proteomes" id="UP001165488">
    <property type="component" value="Unassembled WGS sequence"/>
</dbReference>
<name>A0ABS9UT56_9BACT</name>
<reference evidence="1" key="1">
    <citation type="submission" date="2022-03" db="EMBL/GenBank/DDBJ databases">
        <title>De novo assembled genomes of Belliella spp. (Cyclobacteriaceae) strains.</title>
        <authorList>
            <person name="Szabo A."/>
            <person name="Korponai K."/>
            <person name="Felfoldi T."/>
        </authorList>
    </citation>
    <scope>NUCLEOTIDE SEQUENCE</scope>
    <source>
        <strain evidence="1">DSM 107340</strain>
    </source>
</reference>
<proteinExistence type="predicted"/>
<dbReference type="EMBL" id="JAKZGS010000015">
    <property type="protein sequence ID" value="MCH7399428.1"/>
    <property type="molecule type" value="Genomic_DNA"/>
</dbReference>
<keyword evidence="2" id="KW-1185">Reference proteome</keyword>